<reference evidence="4" key="1">
    <citation type="journal article" date="2019" name="Int. J. Syst. Evol. Microbiol.">
        <title>The Global Catalogue of Microorganisms (GCM) 10K type strain sequencing project: providing services to taxonomists for standard genome sequencing and annotation.</title>
        <authorList>
            <consortium name="The Broad Institute Genomics Platform"/>
            <consortium name="The Broad Institute Genome Sequencing Center for Infectious Disease"/>
            <person name="Wu L."/>
            <person name="Ma J."/>
        </authorList>
    </citation>
    <scope>NUCLEOTIDE SEQUENCE [LARGE SCALE GENOMIC DNA]</scope>
    <source>
        <strain evidence="4">CCM 8691</strain>
    </source>
</reference>
<evidence type="ECO:0000313" key="3">
    <source>
        <dbReference type="EMBL" id="MFC4212360.1"/>
    </source>
</evidence>
<feature type="chain" id="PRO_5046831282" evidence="1">
    <location>
        <begin position="28"/>
        <end position="221"/>
    </location>
</feature>
<dbReference type="Gene3D" id="1.20.1260.10">
    <property type="match status" value="1"/>
</dbReference>
<keyword evidence="4" id="KW-1185">Reference proteome</keyword>
<sequence>MKNHLNSLKLSVSILLLVILSATTVKAHTNLIKSTTVQDSSGSSVFLQQVTILTNQALLTSKIAADKASNSQLKSLGQQMVDKNIQMMDELRKLGKTKSVNAINASPQSGIRPDGRVDSAPINLQDTARLNNATGEAVGSSKNYNSTVNDVDVAKEIVNLKGLNGAGFDKAYQTSAINNQTKLMAALQSGTTSTDNEIKKFARKALSVTKSNLNKLEKMSF</sequence>
<accession>A0ABV8PE58</accession>
<feature type="domain" description="DUF4142" evidence="2">
    <location>
        <begin position="150"/>
        <end position="219"/>
    </location>
</feature>
<evidence type="ECO:0000256" key="1">
    <source>
        <dbReference type="SAM" id="SignalP"/>
    </source>
</evidence>
<comment type="caution">
    <text evidence="3">The sequence shown here is derived from an EMBL/GenBank/DDBJ whole genome shotgun (WGS) entry which is preliminary data.</text>
</comment>
<dbReference type="EMBL" id="JBHSBW010000013">
    <property type="protein sequence ID" value="MFC4212360.1"/>
    <property type="molecule type" value="Genomic_DNA"/>
</dbReference>
<feature type="signal peptide" evidence="1">
    <location>
        <begin position="1"/>
        <end position="27"/>
    </location>
</feature>
<dbReference type="InterPro" id="IPR012347">
    <property type="entry name" value="Ferritin-like"/>
</dbReference>
<protein>
    <submittedName>
        <fullName evidence="3">DUF4142 domain-containing protein</fullName>
    </submittedName>
</protein>
<evidence type="ECO:0000259" key="2">
    <source>
        <dbReference type="Pfam" id="PF13628"/>
    </source>
</evidence>
<dbReference type="Pfam" id="PF13628">
    <property type="entry name" value="DUF4142"/>
    <property type="match status" value="1"/>
</dbReference>
<dbReference type="RefSeq" id="WP_378986261.1">
    <property type="nucleotide sequence ID" value="NZ_JBHSBW010000013.1"/>
</dbReference>
<dbReference type="InterPro" id="IPR025419">
    <property type="entry name" value="DUF4142"/>
</dbReference>
<dbReference type="Proteomes" id="UP001595789">
    <property type="component" value="Unassembled WGS sequence"/>
</dbReference>
<evidence type="ECO:0000313" key="4">
    <source>
        <dbReference type="Proteomes" id="UP001595789"/>
    </source>
</evidence>
<gene>
    <name evidence="3" type="ORF">ACFOWA_14270</name>
</gene>
<organism evidence="3 4">
    <name type="scientific">Pedobacter lithocola</name>
    <dbReference type="NCBI Taxonomy" id="1908239"/>
    <lineage>
        <taxon>Bacteria</taxon>
        <taxon>Pseudomonadati</taxon>
        <taxon>Bacteroidota</taxon>
        <taxon>Sphingobacteriia</taxon>
        <taxon>Sphingobacteriales</taxon>
        <taxon>Sphingobacteriaceae</taxon>
        <taxon>Pedobacter</taxon>
    </lineage>
</organism>
<name>A0ABV8PE58_9SPHI</name>
<proteinExistence type="predicted"/>
<keyword evidence="1" id="KW-0732">Signal</keyword>